<proteinExistence type="predicted"/>
<comment type="caution">
    <text evidence="1">The sequence shown here is derived from an EMBL/GenBank/DDBJ whole genome shotgun (WGS) entry which is preliminary data.</text>
</comment>
<reference evidence="1" key="1">
    <citation type="submission" date="2019-11" db="EMBL/GenBank/DDBJ databases">
        <title>Nori genome reveals adaptations in red seaweeds to the harsh intertidal environment.</title>
        <authorList>
            <person name="Wang D."/>
            <person name="Mao Y."/>
        </authorList>
    </citation>
    <scope>NUCLEOTIDE SEQUENCE</scope>
    <source>
        <tissue evidence="1">Gametophyte</tissue>
    </source>
</reference>
<accession>A0ACC3C7I0</accession>
<evidence type="ECO:0000313" key="1">
    <source>
        <dbReference type="EMBL" id="KAK1865752.1"/>
    </source>
</evidence>
<gene>
    <name evidence="1" type="ORF">I4F81_008275</name>
</gene>
<dbReference type="Proteomes" id="UP000798662">
    <property type="component" value="Chromosome 2"/>
</dbReference>
<sequence length="670" mass="70413">MVSGRPGRPCCCRDRPVATAAGAMRRSVAALALLSVTLLVGFAGTRAEEDLGATRNPMVGINYHTGDGMYTNESQTKQVLLQYGMAEATVSYLFRPSTARETVTSATVNVARKHIITNRPTVEQAEAGTFAGVPLTNMTFTLAMEGQVGVSAYTLVVVTDVDTYSMEGSYEVGGFVLKNGDRVVSGEDNMLQLGNVYEVVAKPATELTVVTKTFGSSRPSWDDVEIEVAPVDGAVDHKQVVLDGSCSSAGYADGKLSDGCGAGFASDGSAFALKLSPYRIGTGSFKLTFKWTSLELDGEYFTTELIVKLDTTMAAPCVAMGGEVEVDARGGSVAVDMFNLMMPPQGSDVEKVVLSYGGKSYDHDPSKSVLEQPDQKIVFSVGSGVAGESYDAKLQCVFEDRTKDAKYLGGKLRISVTGKAELAAIAPLAEMDNKTRVAILIELDRYEPESYTVAVHNKCVAALVQLLGVSASNVGLGAVTPGSAIAEMHVYADDRAMFESQKRTMTASMSPQSCDAAEAIGEPCDTVSLKDMFVLASDGSGVLGGSPVGTVAASGTLAAWSIALIAVLGALVVLVLVCLALWVVYRRSSDSSASDYSSSGPLGVPDPDDLLYNESVVRDVYGRSNGAGPTAEAAAERAREAELREEFPRPPSTSAASGRDTDDASSTYTV</sequence>
<dbReference type="EMBL" id="CM020619">
    <property type="protein sequence ID" value="KAK1865752.1"/>
    <property type="molecule type" value="Genomic_DNA"/>
</dbReference>
<keyword evidence="2" id="KW-1185">Reference proteome</keyword>
<organism evidence="1 2">
    <name type="scientific">Pyropia yezoensis</name>
    <name type="common">Susabi-nori</name>
    <name type="synonym">Porphyra yezoensis</name>
    <dbReference type="NCBI Taxonomy" id="2788"/>
    <lineage>
        <taxon>Eukaryota</taxon>
        <taxon>Rhodophyta</taxon>
        <taxon>Bangiophyceae</taxon>
        <taxon>Bangiales</taxon>
        <taxon>Bangiaceae</taxon>
        <taxon>Pyropia</taxon>
    </lineage>
</organism>
<protein>
    <submittedName>
        <fullName evidence="1">Uncharacterized protein</fullName>
    </submittedName>
</protein>
<name>A0ACC3C7I0_PYRYE</name>
<evidence type="ECO:0000313" key="2">
    <source>
        <dbReference type="Proteomes" id="UP000798662"/>
    </source>
</evidence>